<dbReference type="AlphaFoldDB" id="A0AAD7XWZ4"/>
<dbReference type="SUPFAM" id="SSF52047">
    <property type="entry name" value="RNI-like"/>
    <property type="match status" value="1"/>
</dbReference>
<protein>
    <submittedName>
        <fullName evidence="1">Uncharacterized protein</fullName>
    </submittedName>
</protein>
<sequence>MSLPIWNHLCQQQPTLVAAFTECHAKRVHDCTIQLHQSLDSILSTLNRRAMALAKLANFESALRDSNVIQQLSPSSALGYLCESTIYSEQGKQRDVINTCSKALTMVDTKDPDYSTLQQAKATAERHANIRIDFVSQLPVEVVITILVPMFMDYYVSSLKLSPYLNVSHLWRERIIRAPDGLRFTVEDENEDHHLQVVTFARHTKVLHIATYLQGTWLSDLFLDNDFSSLQEVFIGGFDAEGVSDFISALESISNTLTDLTLLLCRGNELRVTDIVSACPNLESLKVHQPRDADISSLPMTTWPKMKNLSIIMAANYISLDHVLAVSKRFPSLKNLSLSICTDLQPALAVPQHFPAMRKLDCFIFEGVEMTISDDEEYEYEYAGQQAINHLRIKSWPSDRYTTHDLRTLLCKYQGTVVELEWAMEYHYNKPEHLWSIQYPCLKKLTLCSSGWWIARNAPLLEELEFRVDIDNPANKMLATIPPNLKRLYIMLSRLPITDHPAVAHYFHRLAQQTQLTHLYVSLGNLKHDYESIIEALCHLHHHLENLIISFHDHSEATDMEGHIVTIVKRCSKLKCLQIATRNAPSTHTLIAISQLEHLQQLAFSIRGADQQEGFWQAVESFTKPKLIKVFPQDPIHDLEITRLAQHRPDMRIMVQEDLELFY</sequence>
<dbReference type="InterPro" id="IPR032675">
    <property type="entry name" value="LRR_dom_sf"/>
</dbReference>
<organism evidence="1 2">
    <name type="scientific">Lichtheimia ornata</name>
    <dbReference type="NCBI Taxonomy" id="688661"/>
    <lineage>
        <taxon>Eukaryota</taxon>
        <taxon>Fungi</taxon>
        <taxon>Fungi incertae sedis</taxon>
        <taxon>Mucoromycota</taxon>
        <taxon>Mucoromycotina</taxon>
        <taxon>Mucoromycetes</taxon>
        <taxon>Mucorales</taxon>
        <taxon>Lichtheimiaceae</taxon>
        <taxon>Lichtheimia</taxon>
    </lineage>
</organism>
<reference evidence="1 2" key="1">
    <citation type="submission" date="2023-03" db="EMBL/GenBank/DDBJ databases">
        <title>Genome sequence of Lichtheimia ornata CBS 291.66.</title>
        <authorList>
            <person name="Mohabir J.T."/>
            <person name="Shea T.P."/>
            <person name="Kurbessoian T."/>
            <person name="Berby B."/>
            <person name="Fontaine J."/>
            <person name="Livny J."/>
            <person name="Gnirke A."/>
            <person name="Stajich J.E."/>
            <person name="Cuomo C.A."/>
        </authorList>
    </citation>
    <scope>NUCLEOTIDE SEQUENCE [LARGE SCALE GENOMIC DNA]</scope>
    <source>
        <strain evidence="1">CBS 291.66</strain>
    </source>
</reference>
<dbReference type="GeneID" id="83214050"/>
<dbReference type="RefSeq" id="XP_058342488.1">
    <property type="nucleotide sequence ID" value="XM_058486666.1"/>
</dbReference>
<keyword evidence="2" id="KW-1185">Reference proteome</keyword>
<gene>
    <name evidence="1" type="ORF">O0I10_006639</name>
</gene>
<dbReference type="EMBL" id="JARTCD010000030">
    <property type="protein sequence ID" value="KAJ8657575.1"/>
    <property type="molecule type" value="Genomic_DNA"/>
</dbReference>
<dbReference type="Gene3D" id="1.25.40.10">
    <property type="entry name" value="Tetratricopeptide repeat domain"/>
    <property type="match status" value="1"/>
</dbReference>
<dbReference type="Proteomes" id="UP001234581">
    <property type="component" value="Unassembled WGS sequence"/>
</dbReference>
<dbReference type="Gene3D" id="3.80.10.10">
    <property type="entry name" value="Ribonuclease Inhibitor"/>
    <property type="match status" value="2"/>
</dbReference>
<name>A0AAD7XWZ4_9FUNG</name>
<dbReference type="InterPro" id="IPR011990">
    <property type="entry name" value="TPR-like_helical_dom_sf"/>
</dbReference>
<comment type="caution">
    <text evidence="1">The sequence shown here is derived from an EMBL/GenBank/DDBJ whole genome shotgun (WGS) entry which is preliminary data.</text>
</comment>
<dbReference type="SUPFAM" id="SSF48452">
    <property type="entry name" value="TPR-like"/>
    <property type="match status" value="1"/>
</dbReference>
<accession>A0AAD7XWZ4</accession>
<evidence type="ECO:0000313" key="1">
    <source>
        <dbReference type="EMBL" id="KAJ8657575.1"/>
    </source>
</evidence>
<proteinExistence type="predicted"/>
<evidence type="ECO:0000313" key="2">
    <source>
        <dbReference type="Proteomes" id="UP001234581"/>
    </source>
</evidence>